<dbReference type="AlphaFoldDB" id="A0A2U1KB97"/>
<evidence type="ECO:0000313" key="7">
    <source>
        <dbReference type="EMBL" id="PWA34046.1"/>
    </source>
</evidence>
<proteinExistence type="inferred from homology"/>
<comment type="caution">
    <text evidence="3">Lacks conserved residue(s) required for the propagation of feature annotation.</text>
</comment>
<evidence type="ECO:0000256" key="3">
    <source>
        <dbReference type="PROSITE-ProRule" id="PRU01240"/>
    </source>
</evidence>
<keyword evidence="8" id="KW-1185">Reference proteome</keyword>
<dbReference type="InterPro" id="IPR058594">
    <property type="entry name" value="PB1-like_dom_pln"/>
</dbReference>
<dbReference type="CDD" id="cd02120">
    <property type="entry name" value="PA_subtilisin_like"/>
    <property type="match status" value="1"/>
</dbReference>
<feature type="domain" description="PA" evidence="5">
    <location>
        <begin position="261"/>
        <end position="333"/>
    </location>
</feature>
<dbReference type="Pfam" id="PF02225">
    <property type="entry name" value="PA"/>
    <property type="match status" value="1"/>
</dbReference>
<dbReference type="PANTHER" id="PTHR10795">
    <property type="entry name" value="PROPROTEIN CONVERTASE SUBTILISIN/KEXIN"/>
    <property type="match status" value="1"/>
</dbReference>
<keyword evidence="7" id="KW-0378">Hydrolase</keyword>
<sequence>MVVAEWRIRDYEDPVDEQEAYSKFSNMFSLKIHHGGYFTESPGRKYIQGTHNFIDFIDMDLFSVIEINDMIEKLGYKRKDCVMYYHFKIPNNDLDYGLQALGNDGDVLNLVSFLQALEPNGSNLLGRDVKIDLVNEKGERGPYTPGGVLLLIDASLLYIAARNFIRGADALGNDNGTAAGIAPFAHLAMYKVCDENGYSESDIVAAMDTTVNDEVDVLSLLLGGGSIPFYNNDIAIGAFAATQKGIFVSCSARNEGPFNASLSNDMDSHDVKGKVVICLGDGEVGRVAKGQIVKDAGGATIILTNEKVDGVSTITNAHVLPISYVGYKDGLSILEYLNSTPPVATIIFHRTVIGDKSTPQVTSFSSRGPSVASSGILKPDIIGPGVSILAALPVSVDNKTTTAATFNVVSGTSSCPHLSGIATLLKSSHPGWSPAAIKFAIMTTADFVNLNNQSIESMQINRYAN</sequence>
<dbReference type="GO" id="GO:0004252">
    <property type="term" value="F:serine-type endopeptidase activity"/>
    <property type="evidence" value="ECO:0007669"/>
    <property type="project" value="InterPro"/>
</dbReference>
<evidence type="ECO:0000256" key="2">
    <source>
        <dbReference type="ARBA" id="ARBA00022729"/>
    </source>
</evidence>
<feature type="domain" description="PB1-like" evidence="6">
    <location>
        <begin position="26"/>
        <end position="115"/>
    </location>
</feature>
<evidence type="ECO:0000259" key="4">
    <source>
        <dbReference type="Pfam" id="PF00082"/>
    </source>
</evidence>
<feature type="domain" description="Peptidase S8/S53" evidence="4">
    <location>
        <begin position="172"/>
        <end position="448"/>
    </location>
</feature>
<reference evidence="7 8" key="1">
    <citation type="journal article" date="2018" name="Mol. Plant">
        <title>The genome of Artemisia annua provides insight into the evolution of Asteraceae family and artemisinin biosynthesis.</title>
        <authorList>
            <person name="Shen Q."/>
            <person name="Zhang L."/>
            <person name="Liao Z."/>
            <person name="Wang S."/>
            <person name="Yan T."/>
            <person name="Shi P."/>
            <person name="Liu M."/>
            <person name="Fu X."/>
            <person name="Pan Q."/>
            <person name="Wang Y."/>
            <person name="Lv Z."/>
            <person name="Lu X."/>
            <person name="Zhang F."/>
            <person name="Jiang W."/>
            <person name="Ma Y."/>
            <person name="Chen M."/>
            <person name="Hao X."/>
            <person name="Li L."/>
            <person name="Tang Y."/>
            <person name="Lv G."/>
            <person name="Zhou Y."/>
            <person name="Sun X."/>
            <person name="Brodelius P.E."/>
            <person name="Rose J.K.C."/>
            <person name="Tang K."/>
        </authorList>
    </citation>
    <scope>NUCLEOTIDE SEQUENCE [LARGE SCALE GENOMIC DNA]</scope>
    <source>
        <strain evidence="8">cv. Huhao1</strain>
        <tissue evidence="7">Leaf</tissue>
    </source>
</reference>
<dbReference type="EMBL" id="PKPP01024079">
    <property type="protein sequence ID" value="PWA34046.1"/>
    <property type="molecule type" value="Genomic_DNA"/>
</dbReference>
<name>A0A2U1KB97_ARTAN</name>
<dbReference type="Gene3D" id="3.50.30.30">
    <property type="match status" value="1"/>
</dbReference>
<protein>
    <submittedName>
        <fullName evidence="7">Subtilisin-like protease</fullName>
    </submittedName>
</protein>
<gene>
    <name evidence="7" type="ORF">CTI12_AA621110</name>
</gene>
<keyword evidence="2" id="KW-0732">Signal</keyword>
<dbReference type="InterPro" id="IPR045051">
    <property type="entry name" value="SBT"/>
</dbReference>
<dbReference type="Pfam" id="PF26130">
    <property type="entry name" value="PB1-like"/>
    <property type="match status" value="1"/>
</dbReference>
<keyword evidence="7" id="KW-0645">Protease</keyword>
<dbReference type="InterPro" id="IPR000209">
    <property type="entry name" value="Peptidase_S8/S53_dom"/>
</dbReference>
<evidence type="ECO:0000313" key="8">
    <source>
        <dbReference type="Proteomes" id="UP000245207"/>
    </source>
</evidence>
<dbReference type="InterPro" id="IPR003137">
    <property type="entry name" value="PA_domain"/>
</dbReference>
<dbReference type="InterPro" id="IPR036852">
    <property type="entry name" value="Peptidase_S8/S53_dom_sf"/>
</dbReference>
<dbReference type="SUPFAM" id="SSF52743">
    <property type="entry name" value="Subtilisin-like"/>
    <property type="match status" value="1"/>
</dbReference>
<dbReference type="Pfam" id="PF00082">
    <property type="entry name" value="Peptidase_S8"/>
    <property type="match status" value="1"/>
</dbReference>
<accession>A0A2U1KB97</accession>
<dbReference type="OrthoDB" id="1723759at2759"/>
<organism evidence="7 8">
    <name type="scientific">Artemisia annua</name>
    <name type="common">Sweet wormwood</name>
    <dbReference type="NCBI Taxonomy" id="35608"/>
    <lineage>
        <taxon>Eukaryota</taxon>
        <taxon>Viridiplantae</taxon>
        <taxon>Streptophyta</taxon>
        <taxon>Embryophyta</taxon>
        <taxon>Tracheophyta</taxon>
        <taxon>Spermatophyta</taxon>
        <taxon>Magnoliopsida</taxon>
        <taxon>eudicotyledons</taxon>
        <taxon>Gunneridae</taxon>
        <taxon>Pentapetalae</taxon>
        <taxon>asterids</taxon>
        <taxon>campanulids</taxon>
        <taxon>Asterales</taxon>
        <taxon>Asteraceae</taxon>
        <taxon>Asteroideae</taxon>
        <taxon>Anthemideae</taxon>
        <taxon>Artemisiinae</taxon>
        <taxon>Artemisia</taxon>
    </lineage>
</organism>
<dbReference type="Gene3D" id="3.40.50.200">
    <property type="entry name" value="Peptidase S8/S53 domain"/>
    <property type="match status" value="2"/>
</dbReference>
<dbReference type="PROSITE" id="PS51892">
    <property type="entry name" value="SUBTILASE"/>
    <property type="match status" value="1"/>
</dbReference>
<comment type="similarity">
    <text evidence="1 3">Belongs to the peptidase S8 family.</text>
</comment>
<evidence type="ECO:0000256" key="1">
    <source>
        <dbReference type="ARBA" id="ARBA00011073"/>
    </source>
</evidence>
<dbReference type="GO" id="GO:0006508">
    <property type="term" value="P:proteolysis"/>
    <property type="evidence" value="ECO:0007669"/>
    <property type="project" value="UniProtKB-KW"/>
</dbReference>
<evidence type="ECO:0000259" key="6">
    <source>
        <dbReference type="Pfam" id="PF26130"/>
    </source>
</evidence>
<evidence type="ECO:0000259" key="5">
    <source>
        <dbReference type="Pfam" id="PF02225"/>
    </source>
</evidence>
<dbReference type="Proteomes" id="UP000245207">
    <property type="component" value="Unassembled WGS sequence"/>
</dbReference>
<dbReference type="STRING" id="35608.A0A2U1KB97"/>
<comment type="caution">
    <text evidence="7">The sequence shown here is derived from an EMBL/GenBank/DDBJ whole genome shotgun (WGS) entry which is preliminary data.</text>
</comment>